<proteinExistence type="predicted"/>
<reference evidence="1" key="1">
    <citation type="journal article" date="2021" name="Nat. Commun.">
        <title>Genetic determinants of endophytism in the Arabidopsis root mycobiome.</title>
        <authorList>
            <person name="Mesny F."/>
            <person name="Miyauchi S."/>
            <person name="Thiergart T."/>
            <person name="Pickel B."/>
            <person name="Atanasova L."/>
            <person name="Karlsson M."/>
            <person name="Huettel B."/>
            <person name="Barry K.W."/>
            <person name="Haridas S."/>
            <person name="Chen C."/>
            <person name="Bauer D."/>
            <person name="Andreopoulos W."/>
            <person name="Pangilinan J."/>
            <person name="LaButti K."/>
            <person name="Riley R."/>
            <person name="Lipzen A."/>
            <person name="Clum A."/>
            <person name="Drula E."/>
            <person name="Henrissat B."/>
            <person name="Kohler A."/>
            <person name="Grigoriev I.V."/>
            <person name="Martin F.M."/>
            <person name="Hacquard S."/>
        </authorList>
    </citation>
    <scope>NUCLEOTIDE SEQUENCE</scope>
    <source>
        <strain evidence="1">MPI-CAGE-AT-0147</strain>
    </source>
</reference>
<dbReference type="Proteomes" id="UP000738349">
    <property type="component" value="Unassembled WGS sequence"/>
</dbReference>
<dbReference type="EMBL" id="JAGMUV010000039">
    <property type="protein sequence ID" value="KAH7112006.1"/>
    <property type="molecule type" value="Genomic_DNA"/>
</dbReference>
<dbReference type="OrthoDB" id="5398987at2759"/>
<comment type="caution">
    <text evidence="1">The sequence shown here is derived from an EMBL/GenBank/DDBJ whole genome shotgun (WGS) entry which is preliminary data.</text>
</comment>
<sequence>NCKCAPWGEKRHWSVITGCIQIGNDIRAVSVNGPAHQITCSIFTDENCQNEVQSLGQKQPFAYACTAFNQESGSIKCYYNVKS</sequence>
<dbReference type="AlphaFoldDB" id="A0A9P9I8R4"/>
<feature type="non-terminal residue" evidence="1">
    <location>
        <position position="1"/>
    </location>
</feature>
<organism evidence="1 2">
    <name type="scientific">Dactylonectria macrodidyma</name>
    <dbReference type="NCBI Taxonomy" id="307937"/>
    <lineage>
        <taxon>Eukaryota</taxon>
        <taxon>Fungi</taxon>
        <taxon>Dikarya</taxon>
        <taxon>Ascomycota</taxon>
        <taxon>Pezizomycotina</taxon>
        <taxon>Sordariomycetes</taxon>
        <taxon>Hypocreomycetidae</taxon>
        <taxon>Hypocreales</taxon>
        <taxon>Nectriaceae</taxon>
        <taxon>Dactylonectria</taxon>
    </lineage>
</organism>
<keyword evidence="2" id="KW-1185">Reference proteome</keyword>
<protein>
    <submittedName>
        <fullName evidence="1">Uncharacterized protein</fullName>
    </submittedName>
</protein>
<name>A0A9P9I8R4_9HYPO</name>
<evidence type="ECO:0000313" key="1">
    <source>
        <dbReference type="EMBL" id="KAH7112006.1"/>
    </source>
</evidence>
<evidence type="ECO:0000313" key="2">
    <source>
        <dbReference type="Proteomes" id="UP000738349"/>
    </source>
</evidence>
<gene>
    <name evidence="1" type="ORF">EDB81DRAFT_671193</name>
</gene>
<accession>A0A9P9I8R4</accession>